<comment type="caution">
    <text evidence="1">The sequence shown here is derived from an EMBL/GenBank/DDBJ whole genome shotgun (WGS) entry which is preliminary data.</text>
</comment>
<proteinExistence type="predicted"/>
<sequence length="135" mass="16406">MKLLTPPIKDCRYIHKKLRKFFDDNHDLEFGEPLDLTEFNRALKRLCDFFKLPKPKIEWYNGYIRVYREENKVILGQCSEKGTLRLINPAFFGLGREKWIEVFYHEFGHYVLWADAEKKAKLFAERMMEKWKKRG</sequence>
<name>A0A7J3TAL7_9ARCH</name>
<protein>
    <submittedName>
        <fullName evidence="1">Uncharacterized protein</fullName>
    </submittedName>
</protein>
<accession>A0A7J3TAL7</accession>
<dbReference type="AlphaFoldDB" id="A0A7J3TAL7"/>
<gene>
    <name evidence="1" type="ORF">ENL31_00590</name>
</gene>
<dbReference type="EMBL" id="DRTM01000044">
    <property type="protein sequence ID" value="HHE75608.1"/>
    <property type="molecule type" value="Genomic_DNA"/>
</dbReference>
<evidence type="ECO:0000313" key="1">
    <source>
        <dbReference type="EMBL" id="HHE75608.1"/>
    </source>
</evidence>
<dbReference type="Proteomes" id="UP000886130">
    <property type="component" value="Unassembled WGS sequence"/>
</dbReference>
<organism evidence="1">
    <name type="scientific">Candidatus Aciduliprofundum boonei</name>
    <dbReference type="NCBI Taxonomy" id="379547"/>
    <lineage>
        <taxon>Archaea</taxon>
        <taxon>Methanobacteriati</taxon>
        <taxon>Thermoplasmatota</taxon>
        <taxon>DHVE2 group</taxon>
        <taxon>Candidatus Aciduliprofundum</taxon>
    </lineage>
</organism>
<reference evidence="1" key="1">
    <citation type="journal article" date="2020" name="mSystems">
        <title>Genome- and Community-Level Interaction Insights into Carbon Utilization and Element Cycling Functions of Hydrothermarchaeota in Hydrothermal Sediment.</title>
        <authorList>
            <person name="Zhou Z."/>
            <person name="Liu Y."/>
            <person name="Xu W."/>
            <person name="Pan J."/>
            <person name="Luo Z.H."/>
            <person name="Li M."/>
        </authorList>
    </citation>
    <scope>NUCLEOTIDE SEQUENCE [LARGE SCALE GENOMIC DNA]</scope>
    <source>
        <strain evidence="1">HyVt-85</strain>
    </source>
</reference>